<dbReference type="InterPro" id="IPR004504">
    <property type="entry name" value="DNA_repair_RadA"/>
</dbReference>
<evidence type="ECO:0000256" key="4">
    <source>
        <dbReference type="ARBA" id="ARBA00022771"/>
    </source>
</evidence>
<evidence type="ECO:0000256" key="7">
    <source>
        <dbReference type="ARBA" id="ARBA00022840"/>
    </source>
</evidence>
<evidence type="ECO:0000256" key="11">
    <source>
        <dbReference type="HAMAP-Rule" id="MF_01498"/>
    </source>
</evidence>
<name>A0A1G9V2H3_9FIRM</name>
<evidence type="ECO:0000256" key="5">
    <source>
        <dbReference type="ARBA" id="ARBA00022801"/>
    </source>
</evidence>
<dbReference type="InterPro" id="IPR020568">
    <property type="entry name" value="Ribosomal_Su5_D2-typ_SF"/>
</dbReference>
<dbReference type="PRINTS" id="PR01874">
    <property type="entry name" value="DNAREPAIRADA"/>
</dbReference>
<dbReference type="Pfam" id="PF13481">
    <property type="entry name" value="AAA_25"/>
    <property type="match status" value="1"/>
</dbReference>
<keyword evidence="2 11" id="KW-0547">Nucleotide-binding</keyword>
<dbReference type="GO" id="GO:0140664">
    <property type="term" value="F:ATP-dependent DNA damage sensor activity"/>
    <property type="evidence" value="ECO:0007669"/>
    <property type="project" value="InterPro"/>
</dbReference>
<dbReference type="InterPro" id="IPR041166">
    <property type="entry name" value="Rubredoxin_2"/>
</dbReference>
<evidence type="ECO:0000256" key="3">
    <source>
        <dbReference type="ARBA" id="ARBA00022763"/>
    </source>
</evidence>
<dbReference type="NCBIfam" id="TIGR00416">
    <property type="entry name" value="sms"/>
    <property type="match status" value="1"/>
</dbReference>
<keyword evidence="9 11" id="KW-0238">DNA-binding</keyword>
<dbReference type="Gene3D" id="3.30.230.10">
    <property type="match status" value="1"/>
</dbReference>
<dbReference type="STRING" id="146817.SAMN04488502_106147"/>
<evidence type="ECO:0000313" key="15">
    <source>
        <dbReference type="EMBL" id="SDM66318.1"/>
    </source>
</evidence>
<comment type="domain">
    <text evidence="11">The middle region has homology to RecA with ATPase motifs including the RadA KNRFG motif, while the C-terminus is homologous to Lon protease.</text>
</comment>
<keyword evidence="6 13" id="KW-0862">Zinc</keyword>
<sequence length="454" mass="48696">MGKRKTAFCCQQCGYDSPKWLGRCPGCGAWNTMVEETVRTEPVRGGTGGLAGGRPPVPIAEVEVADMPRFATGSGELDRVLGGGIIPGSMVLIVGDPGVGKSSLTLKNCAYVAKHSGKVLYVTGEESVRQVRLRADRLAAIDDQLYVLSETNLEVIEQQTMKMNPKLLVIDSIQTMFRPELSSAPGSVSQVRESAVQLLRLAKNNAVAIFVVGHVTKDGALAGPRVLEHIVDTVLYFEGERNAQFRVLRAVKNRFGSTNEIGLFEMRSEGLLDVPDASKLFLSERPMAVPGSVVIPTVEGTRPLLVEIQALVSDSPFMPPRRTADYVDIKRIQLLLAVLEKRVGMLLGTSDVYVKIAGGIKVDEPAVDLGLILALASSFRNRRTAANTVLVGEVGLAGEVRAVSQVEVRLREAAKMGFSRMILPKGNLKNLPDGGSIALVGVETVAEALEAGLE</sequence>
<evidence type="ECO:0000256" key="2">
    <source>
        <dbReference type="ARBA" id="ARBA00022741"/>
    </source>
</evidence>
<accession>A0A1G9V2H3</accession>
<dbReference type="GO" id="GO:0000725">
    <property type="term" value="P:recombinational repair"/>
    <property type="evidence" value="ECO:0007669"/>
    <property type="project" value="UniProtKB-UniRule"/>
</dbReference>
<dbReference type="InterPro" id="IPR014721">
    <property type="entry name" value="Ribsml_uS5_D2-typ_fold_subgr"/>
</dbReference>
<evidence type="ECO:0000256" key="13">
    <source>
        <dbReference type="RuleBase" id="RU003555"/>
    </source>
</evidence>
<gene>
    <name evidence="11" type="primary">radA</name>
    <name evidence="15" type="ORF">SAMN04488502_106147</name>
</gene>
<evidence type="ECO:0000256" key="6">
    <source>
        <dbReference type="ARBA" id="ARBA00022833"/>
    </source>
</evidence>
<dbReference type="SUPFAM" id="SSF54211">
    <property type="entry name" value="Ribosomal protein S5 domain 2-like"/>
    <property type="match status" value="1"/>
</dbReference>
<dbReference type="AlphaFoldDB" id="A0A1G9V2H3"/>
<evidence type="ECO:0000259" key="14">
    <source>
        <dbReference type="PROSITE" id="PS50162"/>
    </source>
</evidence>
<keyword evidence="4 13" id="KW-0863">Zinc-finger</keyword>
<evidence type="ECO:0000256" key="1">
    <source>
        <dbReference type="ARBA" id="ARBA00022723"/>
    </source>
</evidence>
<dbReference type="InterPro" id="IPR003593">
    <property type="entry name" value="AAA+_ATPase"/>
</dbReference>
<keyword evidence="7 11" id="KW-0067">ATP-binding</keyword>
<evidence type="ECO:0000256" key="9">
    <source>
        <dbReference type="ARBA" id="ARBA00023125"/>
    </source>
</evidence>
<dbReference type="HAMAP" id="MF_01498">
    <property type="entry name" value="RadA_bact"/>
    <property type="match status" value="1"/>
</dbReference>
<dbReference type="CDD" id="cd01121">
    <property type="entry name" value="RadA_SMS_N"/>
    <property type="match status" value="1"/>
</dbReference>
<evidence type="ECO:0000256" key="8">
    <source>
        <dbReference type="ARBA" id="ARBA00023016"/>
    </source>
</evidence>
<dbReference type="Gene3D" id="3.40.50.300">
    <property type="entry name" value="P-loop containing nucleotide triphosphate hydrolases"/>
    <property type="match status" value="1"/>
</dbReference>
<evidence type="ECO:0000256" key="10">
    <source>
        <dbReference type="ARBA" id="ARBA00023204"/>
    </source>
</evidence>
<dbReference type="GO" id="GO:0003684">
    <property type="term" value="F:damaged DNA binding"/>
    <property type="evidence" value="ECO:0007669"/>
    <property type="project" value="InterPro"/>
</dbReference>
<comment type="function">
    <text evidence="13">DNA-dependent ATPase involved in processing of recombination intermediates, plays a role in repairing DNA breaks. Stimulates the branch migration of RecA-mediated strand transfer reactions, allowing the 3' invading strand to extend heteroduplex DNA faster. Binds ssDNA in the presence of ADP but not other nucleotides, has ATPase activity that is stimulated by ssDNA and various branched DNA structures, but inhibited by SSB. Does not have RecA's homology-searching function.</text>
</comment>
<comment type="similarity">
    <text evidence="11 13">Belongs to the RecA family. RadA subfamily.</text>
</comment>
<keyword evidence="16" id="KW-1185">Reference proteome</keyword>
<dbReference type="InterPro" id="IPR027417">
    <property type="entry name" value="P-loop_NTPase"/>
</dbReference>
<feature type="short sequence motif" description="RadA KNRFG motif" evidence="11">
    <location>
        <begin position="252"/>
        <end position="256"/>
    </location>
</feature>
<dbReference type="SUPFAM" id="SSF52540">
    <property type="entry name" value="P-loop containing nucleoside triphosphate hydrolases"/>
    <property type="match status" value="1"/>
</dbReference>
<dbReference type="GO" id="GO:0004176">
    <property type="term" value="F:ATP-dependent peptidase activity"/>
    <property type="evidence" value="ECO:0007669"/>
    <property type="project" value="InterPro"/>
</dbReference>
<keyword evidence="5" id="KW-0378">Hydrolase</keyword>
<dbReference type="GO" id="GO:0005829">
    <property type="term" value="C:cytosol"/>
    <property type="evidence" value="ECO:0007669"/>
    <property type="project" value="TreeGrafter"/>
</dbReference>
<comment type="function">
    <text evidence="11">Plays a role in repairing double-strand DNA breaks, probably involving stabilizing or processing branched DNA or blocked replication forks.</text>
</comment>
<keyword evidence="1 11" id="KW-0479">Metal-binding</keyword>
<evidence type="ECO:0000256" key="12">
    <source>
        <dbReference type="NCBIfam" id="TIGR00416"/>
    </source>
</evidence>
<organism evidence="15 16">
    <name type="scientific">Dendrosporobacter quercicolus</name>
    <dbReference type="NCBI Taxonomy" id="146817"/>
    <lineage>
        <taxon>Bacteria</taxon>
        <taxon>Bacillati</taxon>
        <taxon>Bacillota</taxon>
        <taxon>Negativicutes</taxon>
        <taxon>Selenomonadales</taxon>
        <taxon>Sporomusaceae</taxon>
        <taxon>Dendrosporobacter</taxon>
    </lineage>
</organism>
<dbReference type="Pfam" id="PF05362">
    <property type="entry name" value="Lon_C"/>
    <property type="match status" value="1"/>
</dbReference>
<protein>
    <recommendedName>
        <fullName evidence="11 12">DNA repair protein RadA</fullName>
    </recommendedName>
</protein>
<dbReference type="GO" id="GO:0005524">
    <property type="term" value="F:ATP binding"/>
    <property type="evidence" value="ECO:0007669"/>
    <property type="project" value="UniProtKB-UniRule"/>
</dbReference>
<dbReference type="PANTHER" id="PTHR32472:SF10">
    <property type="entry name" value="DNA REPAIR PROTEIN RADA-LIKE PROTEIN"/>
    <property type="match status" value="1"/>
</dbReference>
<keyword evidence="10 11" id="KW-0234">DNA repair</keyword>
<feature type="region of interest" description="Lon-protease-like" evidence="11">
    <location>
        <begin position="351"/>
        <end position="454"/>
    </location>
</feature>
<feature type="domain" description="RecA family profile 1" evidence="14">
    <location>
        <begin position="66"/>
        <end position="215"/>
    </location>
</feature>
<feature type="binding site" evidence="11">
    <location>
        <begin position="95"/>
        <end position="102"/>
    </location>
    <ligand>
        <name>ATP</name>
        <dbReference type="ChEBI" id="CHEBI:30616"/>
    </ligand>
</feature>
<dbReference type="PROSITE" id="PS50162">
    <property type="entry name" value="RECA_2"/>
    <property type="match status" value="1"/>
</dbReference>
<dbReference type="PANTHER" id="PTHR32472">
    <property type="entry name" value="DNA REPAIR PROTEIN RADA"/>
    <property type="match status" value="1"/>
</dbReference>
<dbReference type="GO" id="GO:0004252">
    <property type="term" value="F:serine-type endopeptidase activity"/>
    <property type="evidence" value="ECO:0007669"/>
    <property type="project" value="InterPro"/>
</dbReference>
<dbReference type="OrthoDB" id="9803906at2"/>
<dbReference type="SMART" id="SM00382">
    <property type="entry name" value="AAA"/>
    <property type="match status" value="1"/>
</dbReference>
<evidence type="ECO:0000313" key="16">
    <source>
        <dbReference type="Proteomes" id="UP000214880"/>
    </source>
</evidence>
<proteinExistence type="inferred from homology"/>
<dbReference type="GO" id="GO:0008270">
    <property type="term" value="F:zinc ion binding"/>
    <property type="evidence" value="ECO:0007669"/>
    <property type="project" value="UniProtKB-KW"/>
</dbReference>
<reference evidence="15 16" key="1">
    <citation type="submission" date="2016-10" db="EMBL/GenBank/DDBJ databases">
        <authorList>
            <person name="de Groot N.N."/>
        </authorList>
    </citation>
    <scope>NUCLEOTIDE SEQUENCE [LARGE SCALE GENOMIC DNA]</scope>
    <source>
        <strain evidence="15 16">DSM 1736</strain>
    </source>
</reference>
<dbReference type="EMBL" id="FNHB01000006">
    <property type="protein sequence ID" value="SDM66318.1"/>
    <property type="molecule type" value="Genomic_DNA"/>
</dbReference>
<dbReference type="InterPro" id="IPR020588">
    <property type="entry name" value="RecA_ATP-bd"/>
</dbReference>
<dbReference type="GO" id="GO:0006508">
    <property type="term" value="P:proteolysis"/>
    <property type="evidence" value="ECO:0007669"/>
    <property type="project" value="InterPro"/>
</dbReference>
<dbReference type="FunFam" id="3.40.50.300:FF:000050">
    <property type="entry name" value="DNA repair protein RadA"/>
    <property type="match status" value="1"/>
</dbReference>
<dbReference type="Pfam" id="PF18073">
    <property type="entry name" value="Zn_ribbon_LapB"/>
    <property type="match status" value="1"/>
</dbReference>
<dbReference type="RefSeq" id="WP_092073730.1">
    <property type="nucleotide sequence ID" value="NZ_FNHB01000006.1"/>
</dbReference>
<dbReference type="InterPro" id="IPR008269">
    <property type="entry name" value="Lon_proteolytic"/>
</dbReference>
<keyword evidence="3 11" id="KW-0227">DNA damage</keyword>
<keyword evidence="8 11" id="KW-0346">Stress response</keyword>
<dbReference type="Proteomes" id="UP000214880">
    <property type="component" value="Unassembled WGS sequence"/>
</dbReference>